<organism evidence="2 3">
    <name type="scientific">Clostridium thailandense</name>
    <dbReference type="NCBI Taxonomy" id="2794346"/>
    <lineage>
        <taxon>Bacteria</taxon>
        <taxon>Bacillati</taxon>
        <taxon>Bacillota</taxon>
        <taxon>Clostridia</taxon>
        <taxon>Eubacteriales</taxon>
        <taxon>Clostridiaceae</taxon>
        <taxon>Clostridium</taxon>
    </lineage>
</organism>
<proteinExistence type="predicted"/>
<keyword evidence="3" id="KW-1185">Reference proteome</keyword>
<protein>
    <submittedName>
        <fullName evidence="2">Uncharacterized protein</fullName>
    </submittedName>
</protein>
<accession>A0A949WPL1</accession>
<sequence length="257" mass="28618">MNRKRILVFTLALLVVGSASITTYAASKSTSVLNKNVVVTVDSKDGNTNVVTKDNISDEEAVKMATKAMKDYLGLDANYFGEAHVTRTNAKDDFEFFKDIYPQKDAEVLAENSKKSTANVIDVQFIPASDLKQPGPARDLVVIDEENGEIVSITGMSNIDQNFKAEIDDTKVKESILNFFSKVGKNIQSNTIKVSKTANSGVIRILCNLEDGRDAKMMINLKDYSVMNYEVNYDNLITLPSVQKDHEENFRDLQIKQ</sequence>
<dbReference type="AlphaFoldDB" id="A0A949WPL1"/>
<evidence type="ECO:0000313" key="3">
    <source>
        <dbReference type="Proteomes" id="UP000694308"/>
    </source>
</evidence>
<feature type="chain" id="PRO_5037014740" evidence="1">
    <location>
        <begin position="26"/>
        <end position="257"/>
    </location>
</feature>
<evidence type="ECO:0000256" key="1">
    <source>
        <dbReference type="SAM" id="SignalP"/>
    </source>
</evidence>
<dbReference type="Proteomes" id="UP000694308">
    <property type="component" value="Unassembled WGS sequence"/>
</dbReference>
<keyword evidence="1" id="KW-0732">Signal</keyword>
<dbReference type="EMBL" id="JAEEGC010000004">
    <property type="protein sequence ID" value="MBV7271446.1"/>
    <property type="molecule type" value="Genomic_DNA"/>
</dbReference>
<dbReference type="RefSeq" id="WP_218318484.1">
    <property type="nucleotide sequence ID" value="NZ_JAEEGC010000004.1"/>
</dbReference>
<evidence type="ECO:0000313" key="2">
    <source>
        <dbReference type="EMBL" id="MBV7271446.1"/>
    </source>
</evidence>
<gene>
    <name evidence="2" type="ORF">I6U48_00735</name>
</gene>
<reference evidence="2" key="1">
    <citation type="submission" date="2020-12" db="EMBL/GenBank/DDBJ databases">
        <title>Clostridium thailandense sp. nov., a novel acetogenic bacterium isolated from peat land soil in Thailand.</title>
        <authorList>
            <person name="Chaikitkaew S."/>
            <person name="Birkeland N.K."/>
        </authorList>
    </citation>
    <scope>NUCLEOTIDE SEQUENCE</scope>
    <source>
        <strain evidence="2">PL3</strain>
    </source>
</reference>
<comment type="caution">
    <text evidence="2">The sequence shown here is derived from an EMBL/GenBank/DDBJ whole genome shotgun (WGS) entry which is preliminary data.</text>
</comment>
<name>A0A949WPL1_9CLOT</name>
<feature type="signal peptide" evidence="1">
    <location>
        <begin position="1"/>
        <end position="25"/>
    </location>
</feature>